<dbReference type="EMBL" id="JARJCM010000004">
    <property type="protein sequence ID" value="KAJ7045726.1"/>
    <property type="molecule type" value="Genomic_DNA"/>
</dbReference>
<gene>
    <name evidence="3" type="ORF">C8F04DRAFT_1065950</name>
</gene>
<dbReference type="InterPro" id="IPR055754">
    <property type="entry name" value="DUF7330"/>
</dbReference>
<reference evidence="3" key="1">
    <citation type="submission" date="2023-03" db="EMBL/GenBank/DDBJ databases">
        <title>Massive genome expansion in bonnet fungi (Mycena s.s.) driven by repeated elements and novel gene families across ecological guilds.</title>
        <authorList>
            <consortium name="Lawrence Berkeley National Laboratory"/>
            <person name="Harder C.B."/>
            <person name="Miyauchi S."/>
            <person name="Viragh M."/>
            <person name="Kuo A."/>
            <person name="Thoen E."/>
            <person name="Andreopoulos B."/>
            <person name="Lu D."/>
            <person name="Skrede I."/>
            <person name="Drula E."/>
            <person name="Henrissat B."/>
            <person name="Morin E."/>
            <person name="Kohler A."/>
            <person name="Barry K."/>
            <person name="LaButti K."/>
            <person name="Morin E."/>
            <person name="Salamov A."/>
            <person name="Lipzen A."/>
            <person name="Mereny Z."/>
            <person name="Hegedus B."/>
            <person name="Baldrian P."/>
            <person name="Stursova M."/>
            <person name="Weitz H."/>
            <person name="Taylor A."/>
            <person name="Grigoriev I.V."/>
            <person name="Nagy L.G."/>
            <person name="Martin F."/>
            <person name="Kauserud H."/>
        </authorList>
    </citation>
    <scope>NUCLEOTIDE SEQUENCE</scope>
    <source>
        <strain evidence="3">CBHHK200</strain>
    </source>
</reference>
<keyword evidence="1" id="KW-0472">Membrane</keyword>
<keyword evidence="1" id="KW-1133">Transmembrane helix</keyword>
<protein>
    <recommendedName>
        <fullName evidence="2">DUF7330 domain-containing protein</fullName>
    </recommendedName>
</protein>
<keyword evidence="1" id="KW-0812">Transmembrane</keyword>
<evidence type="ECO:0000259" key="2">
    <source>
        <dbReference type="Pfam" id="PF24016"/>
    </source>
</evidence>
<organism evidence="3 4">
    <name type="scientific">Mycena alexandri</name>
    <dbReference type="NCBI Taxonomy" id="1745969"/>
    <lineage>
        <taxon>Eukaryota</taxon>
        <taxon>Fungi</taxon>
        <taxon>Dikarya</taxon>
        <taxon>Basidiomycota</taxon>
        <taxon>Agaricomycotina</taxon>
        <taxon>Agaricomycetes</taxon>
        <taxon>Agaricomycetidae</taxon>
        <taxon>Agaricales</taxon>
        <taxon>Marasmiineae</taxon>
        <taxon>Mycenaceae</taxon>
        <taxon>Mycena</taxon>
    </lineage>
</organism>
<name>A0AAD6XF59_9AGAR</name>
<feature type="transmembrane region" description="Helical" evidence="1">
    <location>
        <begin position="67"/>
        <end position="93"/>
    </location>
</feature>
<proteinExistence type="predicted"/>
<comment type="caution">
    <text evidence="3">The sequence shown here is derived from an EMBL/GenBank/DDBJ whole genome shotgun (WGS) entry which is preliminary data.</text>
</comment>
<evidence type="ECO:0000256" key="1">
    <source>
        <dbReference type="SAM" id="Phobius"/>
    </source>
</evidence>
<keyword evidence="4" id="KW-1185">Reference proteome</keyword>
<dbReference type="AlphaFoldDB" id="A0AAD6XF59"/>
<accession>A0AAD6XF59</accession>
<dbReference type="Pfam" id="PF24016">
    <property type="entry name" value="DUF7330"/>
    <property type="match status" value="1"/>
</dbReference>
<dbReference type="Proteomes" id="UP001218188">
    <property type="component" value="Unassembled WGS sequence"/>
</dbReference>
<sequence>MILLDEVEGSSKLAAPAATLRRPETVAGRSASPLPDYETSQALQHTVIKSPTKPSFPKRFGSRFWRVTFFALAIYVFLSVIIGIPVIVTQIAFRKAHPPPPPQNLMTVFIPDLNQAAPPMNFPASTGGLFMAEASAICDNWDSKITRGSLYIATAKHTLNPSGLFSVRSNATNEVIPHPGGMHNLTVGINDDPSETDVTLAVSLTSSSAALRERAHVCFAYNGTNRGVSVYLPDDLTQYDVLAFDIHLLFPRKSQTLTYVDLITYLPMFKQSFGHIGPNIRMEDLNVAGAGLDITCDTTLQAEKIAVSNSFASITGSFNATQSIKLDNINGAITSNVTLYNDPSTKMATYLAVDTGNSDINLDVTMVGPAKSQAKPMFNINVQTFNGSLSANVGHDSKTSPAALQLYVNNNQAPTQVQLDSKFMGMFYLHSKIAPVSIDPQPVVAHPKDPTGAGRSWTVAFDASTPSSIRGWTGYGVRPKMSDPTMGSVSVGSSLSPIVLEIVP</sequence>
<evidence type="ECO:0000313" key="3">
    <source>
        <dbReference type="EMBL" id="KAJ7045726.1"/>
    </source>
</evidence>
<feature type="domain" description="DUF7330" evidence="2">
    <location>
        <begin position="346"/>
        <end position="439"/>
    </location>
</feature>
<evidence type="ECO:0000313" key="4">
    <source>
        <dbReference type="Proteomes" id="UP001218188"/>
    </source>
</evidence>